<dbReference type="PANTHER" id="PTHR45138">
    <property type="entry name" value="REGULATORY COMPONENTS OF SENSORY TRANSDUCTION SYSTEM"/>
    <property type="match status" value="1"/>
</dbReference>
<evidence type="ECO:0000313" key="3">
    <source>
        <dbReference type="Proteomes" id="UP000037326"/>
    </source>
</evidence>
<dbReference type="OrthoDB" id="9759607at2"/>
<proteinExistence type="predicted"/>
<dbReference type="GO" id="GO:0043709">
    <property type="term" value="P:cell adhesion involved in single-species biofilm formation"/>
    <property type="evidence" value="ECO:0007669"/>
    <property type="project" value="TreeGrafter"/>
</dbReference>
<dbReference type="InterPro" id="IPR050469">
    <property type="entry name" value="Diguanylate_Cyclase"/>
</dbReference>
<evidence type="ECO:0000259" key="1">
    <source>
        <dbReference type="PROSITE" id="PS50887"/>
    </source>
</evidence>
<dbReference type="PROSITE" id="PS50887">
    <property type="entry name" value="GGDEF"/>
    <property type="match status" value="1"/>
</dbReference>
<dbReference type="SUPFAM" id="SSF55781">
    <property type="entry name" value="GAF domain-like"/>
    <property type="match status" value="2"/>
</dbReference>
<gene>
    <name evidence="2" type="ORF">ACZ11_15685</name>
</gene>
<protein>
    <submittedName>
        <fullName evidence="2">Histidine kinase</fullName>
    </submittedName>
</protein>
<sequence>MTDHLQTLKYIKSDVLSIWVSSKEQAGFNGYFYSLKQCLKKHFGIVNVTFLGFEGNSLIPVEEMATLTIETKLNAVSWLMIEASFYQQKLVKVPYILKEKEAYTMMTDMVLFQAEGKNPIGVLLVEATDVWTDFMTSDYGERFVETLTNVLQIISENFEVKVNEDQYRKLYNMTDLFHSTMDIDLILENVLKNIKDNFPEFNVELILSNDQDRHTTIDIKLFDYLSERPATIEAFVSGELTTELASDMNCRLLNAPIKGRQAIYGILQVSAPTTYLFSTTEKDFVRMLAQTSGNALENAKLYHQSHRLVSDLQLINETSHRLNMRIDINEMLLFLQKQLMKSFQPMEVCFAFKHNDTFKVTDASTALFNAEKCQTYIKHVEQHFEHTDDPLFIADFSRLTPNQIEYRSIMAIPILMEEKINGFSIVLHKEPYFFSFDSFKLMQSLIHHSSLAIANSILRNQLQEMVDLDHLTKLYARSYLDQYVEKSLKNDQSGMFLLIDIDNFKYINDTYGHQVGDKILMQIAVKLKETIGGRGICARWGGEEMSVYIPNIDEKEAIELAATIVAIIPNATDPQVTISAGLITWDEQYRPAFQSVFLHADTALYEAKNSGKNRFCIHNRSDQKNYNVIKENSCF</sequence>
<dbReference type="Gene3D" id="3.30.70.270">
    <property type="match status" value="1"/>
</dbReference>
<feature type="domain" description="GGDEF" evidence="1">
    <location>
        <begin position="492"/>
        <end position="620"/>
    </location>
</feature>
<accession>A0A0K9F7J4</accession>
<dbReference type="Gene3D" id="3.30.450.40">
    <property type="match status" value="2"/>
</dbReference>
<dbReference type="Pfam" id="PF00990">
    <property type="entry name" value="GGDEF"/>
    <property type="match status" value="1"/>
</dbReference>
<dbReference type="RefSeq" id="WP_049667472.1">
    <property type="nucleotide sequence ID" value="NZ_JBIVRT010000016.1"/>
</dbReference>
<reference evidence="3" key="1">
    <citation type="submission" date="2015-07" db="EMBL/GenBank/DDBJ databases">
        <authorList>
            <consortium name="Consortium for Microbial Forensics and Genomics (microFORGE)"/>
            <person name="Knight B.M."/>
            <person name="Roberts D.P."/>
            <person name="Lin D."/>
            <person name="Hari K."/>
            <person name="Fletcher J."/>
            <person name="Melcher U."/>
            <person name="Blagden T."/>
            <person name="Winegar R.A."/>
        </authorList>
    </citation>
    <scope>NUCLEOTIDE SEQUENCE [LARGE SCALE GENOMIC DNA]</scope>
    <source>
        <strain evidence="3">DSM 23493</strain>
    </source>
</reference>
<keyword evidence="2" id="KW-0808">Transferase</keyword>
<dbReference type="AlphaFoldDB" id="A0A0K9F7J4"/>
<dbReference type="InterPro" id="IPR029016">
    <property type="entry name" value="GAF-like_dom_sf"/>
</dbReference>
<dbReference type="InterPro" id="IPR029787">
    <property type="entry name" value="Nucleotide_cyclase"/>
</dbReference>
<name>A0A0K9F7J4_9BACI</name>
<dbReference type="PATRIC" id="fig|582475.4.peg.4198"/>
<dbReference type="GeneID" id="96599669"/>
<dbReference type="InterPro" id="IPR043128">
    <property type="entry name" value="Rev_trsase/Diguanyl_cyclase"/>
</dbReference>
<dbReference type="GO" id="GO:0052621">
    <property type="term" value="F:diguanylate cyclase activity"/>
    <property type="evidence" value="ECO:0007669"/>
    <property type="project" value="TreeGrafter"/>
</dbReference>
<dbReference type="Proteomes" id="UP000037326">
    <property type="component" value="Unassembled WGS sequence"/>
</dbReference>
<keyword evidence="2" id="KW-0418">Kinase</keyword>
<dbReference type="SMART" id="SM00267">
    <property type="entry name" value="GGDEF"/>
    <property type="match status" value="1"/>
</dbReference>
<dbReference type="EMBL" id="LFXJ01000008">
    <property type="protein sequence ID" value="KMY30143.1"/>
    <property type="molecule type" value="Genomic_DNA"/>
</dbReference>
<dbReference type="GO" id="GO:1902201">
    <property type="term" value="P:negative regulation of bacterial-type flagellum-dependent cell motility"/>
    <property type="evidence" value="ECO:0007669"/>
    <property type="project" value="TreeGrafter"/>
</dbReference>
<dbReference type="InterPro" id="IPR000160">
    <property type="entry name" value="GGDEF_dom"/>
</dbReference>
<dbReference type="NCBIfam" id="TIGR00254">
    <property type="entry name" value="GGDEF"/>
    <property type="match status" value="1"/>
</dbReference>
<dbReference type="PANTHER" id="PTHR45138:SF9">
    <property type="entry name" value="DIGUANYLATE CYCLASE DGCM-RELATED"/>
    <property type="match status" value="1"/>
</dbReference>
<organism evidence="2 3">
    <name type="scientific">Lysinibacillus xylanilyticus</name>
    <dbReference type="NCBI Taxonomy" id="582475"/>
    <lineage>
        <taxon>Bacteria</taxon>
        <taxon>Bacillati</taxon>
        <taxon>Bacillota</taxon>
        <taxon>Bacilli</taxon>
        <taxon>Bacillales</taxon>
        <taxon>Bacillaceae</taxon>
        <taxon>Lysinibacillus</taxon>
    </lineage>
</organism>
<dbReference type="CDD" id="cd01949">
    <property type="entry name" value="GGDEF"/>
    <property type="match status" value="1"/>
</dbReference>
<dbReference type="SUPFAM" id="SSF55073">
    <property type="entry name" value="Nucleotide cyclase"/>
    <property type="match status" value="1"/>
</dbReference>
<comment type="caution">
    <text evidence="2">The sequence shown here is derived from an EMBL/GenBank/DDBJ whole genome shotgun (WGS) entry which is preliminary data.</text>
</comment>
<evidence type="ECO:0000313" key="2">
    <source>
        <dbReference type="EMBL" id="KMY30143.1"/>
    </source>
</evidence>
<dbReference type="GO" id="GO:0016301">
    <property type="term" value="F:kinase activity"/>
    <property type="evidence" value="ECO:0007669"/>
    <property type="project" value="UniProtKB-KW"/>
</dbReference>
<dbReference type="GO" id="GO:0005886">
    <property type="term" value="C:plasma membrane"/>
    <property type="evidence" value="ECO:0007669"/>
    <property type="project" value="TreeGrafter"/>
</dbReference>